<gene>
    <name evidence="5" type="ORF">E6K81_05540</name>
</gene>
<dbReference type="EMBL" id="VBPB01000081">
    <property type="protein sequence ID" value="TMQ73109.1"/>
    <property type="molecule type" value="Genomic_DNA"/>
</dbReference>
<organism evidence="5 6">
    <name type="scientific">Eiseniibacteriota bacterium</name>
    <dbReference type="NCBI Taxonomy" id="2212470"/>
    <lineage>
        <taxon>Bacteria</taxon>
        <taxon>Candidatus Eiseniibacteriota</taxon>
    </lineage>
</organism>
<protein>
    <submittedName>
        <fullName evidence="5">CDP-alcohol phosphatidyltransferase family protein</fullName>
    </submittedName>
</protein>
<sequence>MTRSTTVALLAAATLLATMPVYALVARSRPGDPDVARRPRTALLGRWVREWFMWVIAPLERLFLALEVPPIAFNWAGVACGIVAGVLYARDDLPAAGWLVLLGGAADTFDGRIARARGVVSSAGAFLDSTLDRFAETFAYVGLAVWARGSVPRELAAVLAMGGSLLVSYARARGEGLGVHYPGGLMQRAERLVLLGLASLLDPVAAAGLGWPAGRLLFLTLAFIGAASLATALQRTIGIARALDRGTPGAG</sequence>
<dbReference type="PROSITE" id="PS00379">
    <property type="entry name" value="CDP_ALCOHOL_P_TRANSF"/>
    <property type="match status" value="1"/>
</dbReference>
<feature type="chain" id="PRO_5022177120" evidence="4">
    <location>
        <begin position="24"/>
        <end position="251"/>
    </location>
</feature>
<proteinExistence type="inferred from homology"/>
<evidence type="ECO:0000313" key="6">
    <source>
        <dbReference type="Proteomes" id="UP000319771"/>
    </source>
</evidence>
<feature type="transmembrane region" description="Helical" evidence="3">
    <location>
        <begin position="216"/>
        <end position="233"/>
    </location>
</feature>
<dbReference type="GO" id="GO:0016780">
    <property type="term" value="F:phosphotransferase activity, for other substituted phosphate groups"/>
    <property type="evidence" value="ECO:0007669"/>
    <property type="project" value="InterPro"/>
</dbReference>
<dbReference type="InterPro" id="IPR000462">
    <property type="entry name" value="CDP-OH_P_trans"/>
</dbReference>
<feature type="transmembrane region" description="Helical" evidence="3">
    <location>
        <begin position="192"/>
        <end position="210"/>
    </location>
</feature>
<keyword evidence="4" id="KW-0732">Signal</keyword>
<evidence type="ECO:0000256" key="3">
    <source>
        <dbReference type="SAM" id="Phobius"/>
    </source>
</evidence>
<keyword evidence="3" id="KW-0812">Transmembrane</keyword>
<comment type="similarity">
    <text evidence="2">Belongs to the CDP-alcohol phosphatidyltransferase class-I family.</text>
</comment>
<comment type="caution">
    <text evidence="5">The sequence shown here is derived from an EMBL/GenBank/DDBJ whole genome shotgun (WGS) entry which is preliminary data.</text>
</comment>
<dbReference type="GO" id="GO:0008654">
    <property type="term" value="P:phospholipid biosynthetic process"/>
    <property type="evidence" value="ECO:0007669"/>
    <property type="project" value="InterPro"/>
</dbReference>
<keyword evidence="3" id="KW-1133">Transmembrane helix</keyword>
<evidence type="ECO:0000313" key="5">
    <source>
        <dbReference type="EMBL" id="TMQ73109.1"/>
    </source>
</evidence>
<keyword evidence="1 2" id="KW-0808">Transferase</keyword>
<dbReference type="GO" id="GO:0016020">
    <property type="term" value="C:membrane"/>
    <property type="evidence" value="ECO:0007669"/>
    <property type="project" value="InterPro"/>
</dbReference>
<reference evidence="5 6" key="1">
    <citation type="journal article" date="2019" name="Nat. Microbiol.">
        <title>Mediterranean grassland soil C-N compound turnover is dependent on rainfall and depth, and is mediated by genomically divergent microorganisms.</title>
        <authorList>
            <person name="Diamond S."/>
            <person name="Andeer P.F."/>
            <person name="Li Z."/>
            <person name="Crits-Christoph A."/>
            <person name="Burstein D."/>
            <person name="Anantharaman K."/>
            <person name="Lane K.R."/>
            <person name="Thomas B.C."/>
            <person name="Pan C."/>
            <person name="Northen T.R."/>
            <person name="Banfield J.F."/>
        </authorList>
    </citation>
    <scope>NUCLEOTIDE SEQUENCE [LARGE SCALE GENOMIC DNA]</scope>
    <source>
        <strain evidence="5">WS_11</strain>
    </source>
</reference>
<feature type="transmembrane region" description="Helical" evidence="3">
    <location>
        <begin position="71"/>
        <end position="89"/>
    </location>
</feature>
<dbReference type="InterPro" id="IPR048254">
    <property type="entry name" value="CDP_ALCOHOL_P_TRANSF_CS"/>
</dbReference>
<feature type="signal peptide" evidence="4">
    <location>
        <begin position="1"/>
        <end position="23"/>
    </location>
</feature>
<evidence type="ECO:0000256" key="1">
    <source>
        <dbReference type="ARBA" id="ARBA00022679"/>
    </source>
</evidence>
<dbReference type="AlphaFoldDB" id="A0A538UBL8"/>
<dbReference type="InterPro" id="IPR043130">
    <property type="entry name" value="CDP-OH_PTrfase_TM_dom"/>
</dbReference>
<accession>A0A538UBL8</accession>
<dbReference type="Proteomes" id="UP000319771">
    <property type="component" value="Unassembled WGS sequence"/>
</dbReference>
<evidence type="ECO:0000256" key="4">
    <source>
        <dbReference type="SAM" id="SignalP"/>
    </source>
</evidence>
<keyword evidence="3" id="KW-0472">Membrane</keyword>
<dbReference type="Gene3D" id="1.20.120.1760">
    <property type="match status" value="1"/>
</dbReference>
<dbReference type="Pfam" id="PF01066">
    <property type="entry name" value="CDP-OH_P_transf"/>
    <property type="match status" value="1"/>
</dbReference>
<name>A0A538UBL8_UNCEI</name>
<evidence type="ECO:0000256" key="2">
    <source>
        <dbReference type="RuleBase" id="RU003750"/>
    </source>
</evidence>